<feature type="transmembrane region" description="Helical" evidence="1">
    <location>
        <begin position="60"/>
        <end position="81"/>
    </location>
</feature>
<evidence type="ECO:0000313" key="2">
    <source>
        <dbReference type="EMBL" id="SMQ75551.1"/>
    </source>
</evidence>
<name>A0ABY1RIZ3_9MICO</name>
<dbReference type="InterPro" id="IPR025962">
    <property type="entry name" value="SdpI/YhfL"/>
</dbReference>
<feature type="transmembrane region" description="Helical" evidence="1">
    <location>
        <begin position="88"/>
        <end position="107"/>
    </location>
</feature>
<keyword evidence="1" id="KW-1133">Transmembrane helix</keyword>
<keyword evidence="3" id="KW-1185">Reference proteome</keyword>
<sequence>MIGIIAAALLVLIAGLLALWWARASRRGTLPQNWIFGYRTPLTLRDKNAWVTVNRASARFAIIAGVGAGIAGLVAIILALVGIEDISSVLLGSGLGWLLIWTLLGVIPAHRAARMYKQTLSSS</sequence>
<proteinExistence type="predicted"/>
<reference evidence="2 3" key="1">
    <citation type="submission" date="2017-04" db="EMBL/GenBank/DDBJ databases">
        <authorList>
            <person name="Varghese N."/>
            <person name="Submissions S."/>
        </authorList>
    </citation>
    <scope>NUCLEOTIDE SEQUENCE [LARGE SCALE GENOMIC DNA]</scope>
    <source>
        <strain evidence="2 3">VKM Ac-1784</strain>
    </source>
</reference>
<organism evidence="2 3">
    <name type="scientific">Plantibacter elymi</name>
    <name type="common">nom. nud.</name>
    <dbReference type="NCBI Taxonomy" id="199708"/>
    <lineage>
        <taxon>Bacteria</taxon>
        <taxon>Bacillati</taxon>
        <taxon>Actinomycetota</taxon>
        <taxon>Actinomycetes</taxon>
        <taxon>Micrococcales</taxon>
        <taxon>Microbacteriaceae</taxon>
        <taxon>Plantibacter</taxon>
    </lineage>
</organism>
<accession>A0ABY1RIZ3</accession>
<protein>
    <submittedName>
        <fullName evidence="2">SdpI/YhfL protein family protein</fullName>
    </submittedName>
</protein>
<dbReference type="Proteomes" id="UP000194464">
    <property type="component" value="Unassembled WGS sequence"/>
</dbReference>
<dbReference type="RefSeq" id="WP_086475403.1">
    <property type="nucleotide sequence ID" value="NZ_FXWJ01000007.1"/>
</dbReference>
<dbReference type="Pfam" id="PF13630">
    <property type="entry name" value="SdpI"/>
    <property type="match status" value="1"/>
</dbReference>
<gene>
    <name evidence="2" type="ORF">SAMN06295909_3874</name>
</gene>
<keyword evidence="1" id="KW-0472">Membrane</keyword>
<comment type="caution">
    <text evidence="2">The sequence shown here is derived from an EMBL/GenBank/DDBJ whole genome shotgun (WGS) entry which is preliminary data.</text>
</comment>
<evidence type="ECO:0000256" key="1">
    <source>
        <dbReference type="SAM" id="Phobius"/>
    </source>
</evidence>
<dbReference type="EMBL" id="FXWJ01000007">
    <property type="protein sequence ID" value="SMQ75551.1"/>
    <property type="molecule type" value="Genomic_DNA"/>
</dbReference>
<evidence type="ECO:0000313" key="3">
    <source>
        <dbReference type="Proteomes" id="UP000194464"/>
    </source>
</evidence>
<keyword evidence="1" id="KW-0812">Transmembrane</keyword>